<reference evidence="3" key="1">
    <citation type="journal article" date="2019" name="Int. J. Syst. Evol. Microbiol.">
        <title>The Global Catalogue of Microorganisms (GCM) 10K type strain sequencing project: providing services to taxonomists for standard genome sequencing and annotation.</title>
        <authorList>
            <consortium name="The Broad Institute Genomics Platform"/>
            <consortium name="The Broad Institute Genome Sequencing Center for Infectious Disease"/>
            <person name="Wu L."/>
            <person name="Ma J."/>
        </authorList>
    </citation>
    <scope>NUCLEOTIDE SEQUENCE [LARGE SCALE GENOMIC DNA]</scope>
    <source>
        <strain evidence="3">CGMCC 1.15342</strain>
    </source>
</reference>
<dbReference type="EMBL" id="BMIK01000001">
    <property type="protein sequence ID" value="GGC17795.1"/>
    <property type="molecule type" value="Genomic_DNA"/>
</dbReference>
<accession>A0ABQ1L447</accession>
<sequence length="215" mass="24197">MIVRRLGKKTGWIGILLLASLRLNAQQEVPVYLEGEFGVDRFGEASIRSVFPAGAVIRLGAAFALADQGRLRLRPQGGVKYFGNKIDEEITEQLLVIKAGVQASYDVFFIGQATFFPYLGVDYNWVSNFDMEDYGEEDATYSENYLRGSGMSQEIGLRVQIREWYVKAGYELFRPRLRAKRSIIEDDLAGGYLTPSSHAFRFNTLNISIGFSIQP</sequence>
<name>A0ABQ1L447_9SPHI</name>
<protein>
    <recommendedName>
        <fullName evidence="4">Outer membrane protein beta-barrel domain-containing protein</fullName>
    </recommendedName>
</protein>
<feature type="signal peptide" evidence="1">
    <location>
        <begin position="1"/>
        <end position="25"/>
    </location>
</feature>
<evidence type="ECO:0000313" key="3">
    <source>
        <dbReference type="Proteomes" id="UP000597338"/>
    </source>
</evidence>
<evidence type="ECO:0000256" key="1">
    <source>
        <dbReference type="SAM" id="SignalP"/>
    </source>
</evidence>
<dbReference type="Proteomes" id="UP000597338">
    <property type="component" value="Unassembled WGS sequence"/>
</dbReference>
<keyword evidence="1" id="KW-0732">Signal</keyword>
<evidence type="ECO:0008006" key="4">
    <source>
        <dbReference type="Google" id="ProtNLM"/>
    </source>
</evidence>
<feature type="chain" id="PRO_5047322055" description="Outer membrane protein beta-barrel domain-containing protein" evidence="1">
    <location>
        <begin position="26"/>
        <end position="215"/>
    </location>
</feature>
<keyword evidence="3" id="KW-1185">Reference proteome</keyword>
<evidence type="ECO:0000313" key="2">
    <source>
        <dbReference type="EMBL" id="GGC17795.1"/>
    </source>
</evidence>
<dbReference type="RefSeq" id="WP_188747424.1">
    <property type="nucleotide sequence ID" value="NZ_BMIK01000001.1"/>
</dbReference>
<gene>
    <name evidence="2" type="ORF">GCM10011386_07160</name>
</gene>
<proteinExistence type="predicted"/>
<organism evidence="2 3">
    <name type="scientific">Parapedobacter defluvii</name>
    <dbReference type="NCBI Taxonomy" id="2045106"/>
    <lineage>
        <taxon>Bacteria</taxon>
        <taxon>Pseudomonadati</taxon>
        <taxon>Bacteroidota</taxon>
        <taxon>Sphingobacteriia</taxon>
        <taxon>Sphingobacteriales</taxon>
        <taxon>Sphingobacteriaceae</taxon>
        <taxon>Parapedobacter</taxon>
    </lineage>
</organism>
<comment type="caution">
    <text evidence="2">The sequence shown here is derived from an EMBL/GenBank/DDBJ whole genome shotgun (WGS) entry which is preliminary data.</text>
</comment>